<dbReference type="GO" id="GO:0009086">
    <property type="term" value="P:methionine biosynthetic process"/>
    <property type="evidence" value="ECO:0007669"/>
    <property type="project" value="UniProtKB-KW"/>
</dbReference>
<dbReference type="GO" id="GO:0005737">
    <property type="term" value="C:cytoplasm"/>
    <property type="evidence" value="ECO:0007669"/>
    <property type="project" value="UniProtKB-SubCell"/>
</dbReference>
<dbReference type="Gene3D" id="3.40.190.10">
    <property type="entry name" value="Periplasmic binding protein-like II"/>
    <property type="match status" value="1"/>
</dbReference>
<dbReference type="PANTHER" id="PTHR30126">
    <property type="entry name" value="HTH-TYPE TRANSCRIPTIONAL REGULATOR"/>
    <property type="match status" value="1"/>
</dbReference>
<dbReference type="GO" id="GO:0000976">
    <property type="term" value="F:transcription cis-regulatory region binding"/>
    <property type="evidence" value="ECO:0007669"/>
    <property type="project" value="TreeGrafter"/>
</dbReference>
<dbReference type="CDD" id="cd08441">
    <property type="entry name" value="PBP2_MetR"/>
    <property type="match status" value="1"/>
</dbReference>
<keyword evidence="14" id="KW-1185">Reference proteome</keyword>
<gene>
    <name evidence="13" type="primary">metR</name>
    <name evidence="13" type="ORF">GCM10011369_05480</name>
</gene>
<dbReference type="Proteomes" id="UP000619743">
    <property type="component" value="Unassembled WGS sequence"/>
</dbReference>
<evidence type="ECO:0000256" key="10">
    <source>
        <dbReference type="ARBA" id="ARBA00023163"/>
    </source>
</evidence>
<dbReference type="InterPro" id="IPR005119">
    <property type="entry name" value="LysR_subst-bd"/>
</dbReference>
<keyword evidence="7" id="KW-0805">Transcription regulation</keyword>
<dbReference type="PRINTS" id="PR00039">
    <property type="entry name" value="HTHLYSR"/>
</dbReference>
<evidence type="ECO:0000256" key="7">
    <source>
        <dbReference type="ARBA" id="ARBA00023015"/>
    </source>
</evidence>
<keyword evidence="6" id="KW-0028">Amino-acid biosynthesis</keyword>
<proteinExistence type="inferred from homology"/>
<dbReference type="SUPFAM" id="SSF53850">
    <property type="entry name" value="Periplasmic binding protein-like II"/>
    <property type="match status" value="1"/>
</dbReference>
<dbReference type="Pfam" id="PF00126">
    <property type="entry name" value="HTH_1"/>
    <property type="match status" value="1"/>
</dbReference>
<keyword evidence="9" id="KW-0010">Activator</keyword>
<name>A0A8J2U2M6_9GAMM</name>
<dbReference type="Pfam" id="PF03466">
    <property type="entry name" value="LysR_substrate"/>
    <property type="match status" value="1"/>
</dbReference>
<keyword evidence="8" id="KW-0238">DNA-binding</keyword>
<evidence type="ECO:0000256" key="4">
    <source>
        <dbReference type="ARBA" id="ARBA00022490"/>
    </source>
</evidence>
<evidence type="ECO:0000313" key="13">
    <source>
        <dbReference type="EMBL" id="GGA66807.1"/>
    </source>
</evidence>
<dbReference type="OrthoDB" id="155872at2"/>
<evidence type="ECO:0000256" key="8">
    <source>
        <dbReference type="ARBA" id="ARBA00023125"/>
    </source>
</evidence>
<dbReference type="EMBL" id="BMDX01000002">
    <property type="protein sequence ID" value="GGA66807.1"/>
    <property type="molecule type" value="Genomic_DNA"/>
</dbReference>
<comment type="subcellular location">
    <subcellularLocation>
        <location evidence="1">Cytoplasm</location>
    </subcellularLocation>
</comment>
<feature type="domain" description="HTH lysR-type" evidence="12">
    <location>
        <begin position="2"/>
        <end position="59"/>
    </location>
</feature>
<dbReference type="PROSITE" id="PS50931">
    <property type="entry name" value="HTH_LYSR"/>
    <property type="match status" value="1"/>
</dbReference>
<dbReference type="InterPro" id="IPR036388">
    <property type="entry name" value="WH-like_DNA-bd_sf"/>
</dbReference>
<keyword evidence="4" id="KW-0963">Cytoplasm</keyword>
<reference evidence="14" key="1">
    <citation type="journal article" date="2019" name="Int. J. Syst. Evol. Microbiol.">
        <title>The Global Catalogue of Microorganisms (GCM) 10K type strain sequencing project: providing services to taxonomists for standard genome sequencing and annotation.</title>
        <authorList>
            <consortium name="The Broad Institute Genomics Platform"/>
            <consortium name="The Broad Institute Genome Sequencing Center for Infectious Disease"/>
            <person name="Wu L."/>
            <person name="Ma J."/>
        </authorList>
    </citation>
    <scope>NUCLEOTIDE SEQUENCE [LARGE SCALE GENOMIC DNA]</scope>
    <source>
        <strain evidence="14">CGMCC 1.10130</strain>
    </source>
</reference>
<dbReference type="InterPro" id="IPR036390">
    <property type="entry name" value="WH_DNA-bd_sf"/>
</dbReference>
<dbReference type="SUPFAM" id="SSF46785">
    <property type="entry name" value="Winged helix' DNA-binding domain"/>
    <property type="match status" value="1"/>
</dbReference>
<comment type="caution">
    <text evidence="13">The sequence shown here is derived from an EMBL/GenBank/DDBJ whole genome shotgun (WGS) entry which is preliminary data.</text>
</comment>
<dbReference type="AlphaFoldDB" id="A0A8J2U2M6"/>
<dbReference type="GO" id="GO:0003700">
    <property type="term" value="F:DNA-binding transcription factor activity"/>
    <property type="evidence" value="ECO:0007669"/>
    <property type="project" value="InterPro"/>
</dbReference>
<evidence type="ECO:0000256" key="3">
    <source>
        <dbReference type="ARBA" id="ARBA00019365"/>
    </source>
</evidence>
<evidence type="ECO:0000256" key="6">
    <source>
        <dbReference type="ARBA" id="ARBA00022605"/>
    </source>
</evidence>
<evidence type="ECO:0000256" key="1">
    <source>
        <dbReference type="ARBA" id="ARBA00004496"/>
    </source>
</evidence>
<dbReference type="InterPro" id="IPR037406">
    <property type="entry name" value="MetR_PBP2"/>
</dbReference>
<protein>
    <recommendedName>
        <fullName evidence="3">HTH-type transcriptional regulator MetR</fullName>
    </recommendedName>
</protein>
<accession>A0A8J2U2M6</accession>
<dbReference type="PANTHER" id="PTHR30126:SF25">
    <property type="entry name" value="HTH-TYPE TRANSCRIPTIONAL REGULATOR METR"/>
    <property type="match status" value="1"/>
</dbReference>
<keyword evidence="11" id="KW-0486">Methionine biosynthesis</keyword>
<evidence type="ECO:0000256" key="2">
    <source>
        <dbReference type="ARBA" id="ARBA00009437"/>
    </source>
</evidence>
<keyword evidence="10" id="KW-0804">Transcription</keyword>
<evidence type="ECO:0000256" key="11">
    <source>
        <dbReference type="ARBA" id="ARBA00023167"/>
    </source>
</evidence>
<evidence type="ECO:0000256" key="9">
    <source>
        <dbReference type="ARBA" id="ARBA00023159"/>
    </source>
</evidence>
<dbReference type="RefSeq" id="WP_087504494.1">
    <property type="nucleotide sequence ID" value="NZ_BMDX01000002.1"/>
</dbReference>
<comment type="similarity">
    <text evidence="2">Belongs to the LysR transcriptional regulatory family.</text>
</comment>
<keyword evidence="5" id="KW-0678">Repressor</keyword>
<evidence type="ECO:0000256" key="5">
    <source>
        <dbReference type="ARBA" id="ARBA00022491"/>
    </source>
</evidence>
<dbReference type="Gene3D" id="1.10.10.10">
    <property type="entry name" value="Winged helix-like DNA-binding domain superfamily/Winged helix DNA-binding domain"/>
    <property type="match status" value="1"/>
</dbReference>
<organism evidence="13 14">
    <name type="scientific">Neiella marina</name>
    <dbReference type="NCBI Taxonomy" id="508461"/>
    <lineage>
        <taxon>Bacteria</taxon>
        <taxon>Pseudomonadati</taxon>
        <taxon>Pseudomonadota</taxon>
        <taxon>Gammaproteobacteria</taxon>
        <taxon>Alteromonadales</taxon>
        <taxon>Echinimonadaceae</taxon>
        <taxon>Neiella</taxon>
    </lineage>
</organism>
<evidence type="ECO:0000259" key="12">
    <source>
        <dbReference type="PROSITE" id="PS50931"/>
    </source>
</evidence>
<dbReference type="InterPro" id="IPR000847">
    <property type="entry name" value="LysR_HTH_N"/>
</dbReference>
<sequence length="304" mass="34124">MIDIKHLKTIQALKQTDSVAAAANLLHTTQSALSHQLKELEHKLDQAVFVRKTKPLQLTQAGESLLRLADQVLPLVQRTETQLKQWSMGHGGRLHMAIECHSCFQWLFPALDQYRQLWPEVEVDFASGFHFDALQALADGELDLVITADPIEHDALSYIPLFRYQNMLITADTDELARLDRVRAEHLTTSTLITYPVESTRLAIYRDLLLPAGLAPAQVRQTELTLMMVQLVLSGRGVAALPEWVINEYTNKAPITAIPFEPPLWSTLYAAVRTPIDADYIGSFIDLARQSCFATLANIEPCKD</sequence>
<evidence type="ECO:0000313" key="14">
    <source>
        <dbReference type="Proteomes" id="UP000619743"/>
    </source>
</evidence>